<evidence type="ECO:0000313" key="2">
    <source>
        <dbReference type="RefSeq" id="XP_033240727.1"/>
    </source>
</evidence>
<keyword evidence="1" id="KW-1185">Reference proteome</keyword>
<evidence type="ECO:0000313" key="1">
    <source>
        <dbReference type="Proteomes" id="UP000001819"/>
    </source>
</evidence>
<dbReference type="AlphaFoldDB" id="A0A6I8WBT3"/>
<proteinExistence type="predicted"/>
<gene>
    <name evidence="2" type="primary">LOC6901920</name>
</gene>
<sequence>MDGWNVGKDRDGDRDRVANSKEMVERAELCNYCPRHEVSLPVIEIVQQNDTPKVLELCSRCSVASIKRYGKSNKKRIPAVPTWTSSPACMAERRIKFPTDSGQPKISGRKYCDANNYYKNFLPHLKKAAFGVINSMEFMSETDQLLSILKITHESFTVPSLSGKTLVKA</sequence>
<dbReference type="InParanoid" id="A0A6I8WBT3"/>
<dbReference type="Proteomes" id="UP000001819">
    <property type="component" value="Chromosome X"/>
</dbReference>
<name>A0A6I8WBT3_DROPS</name>
<dbReference type="RefSeq" id="XP_033240727.1">
    <property type="nucleotide sequence ID" value="XM_033384836.1"/>
</dbReference>
<reference evidence="2" key="1">
    <citation type="submission" date="2025-08" db="UniProtKB">
        <authorList>
            <consortium name="RefSeq"/>
        </authorList>
    </citation>
    <scope>IDENTIFICATION</scope>
    <source>
        <strain evidence="2">MV-25-SWS-2005</strain>
        <tissue evidence="2">Whole body</tissue>
    </source>
</reference>
<dbReference type="KEGG" id="dpo:6901920"/>
<organism evidence="1 2">
    <name type="scientific">Drosophila pseudoobscura pseudoobscura</name>
    <name type="common">Fruit fly</name>
    <dbReference type="NCBI Taxonomy" id="46245"/>
    <lineage>
        <taxon>Eukaryota</taxon>
        <taxon>Metazoa</taxon>
        <taxon>Ecdysozoa</taxon>
        <taxon>Arthropoda</taxon>
        <taxon>Hexapoda</taxon>
        <taxon>Insecta</taxon>
        <taxon>Pterygota</taxon>
        <taxon>Neoptera</taxon>
        <taxon>Endopterygota</taxon>
        <taxon>Diptera</taxon>
        <taxon>Brachycera</taxon>
        <taxon>Muscomorpha</taxon>
        <taxon>Ephydroidea</taxon>
        <taxon>Drosophilidae</taxon>
        <taxon>Drosophila</taxon>
        <taxon>Sophophora</taxon>
    </lineage>
</organism>
<protein>
    <submittedName>
        <fullName evidence="2">Uncharacterized protein</fullName>
    </submittedName>
</protein>
<accession>A0A6I8WBT3</accession>